<dbReference type="STRING" id="1305737.GCA_000526355_00364"/>
<dbReference type="InterPro" id="IPR012675">
    <property type="entry name" value="Beta-grasp_dom_sf"/>
</dbReference>
<dbReference type="InterPro" id="IPR003749">
    <property type="entry name" value="ThiS/MoaD-like"/>
</dbReference>
<protein>
    <submittedName>
        <fullName evidence="1">Molybdopterin synthase sulfur carrier subunit MoaD</fullName>
    </submittedName>
</protein>
<dbReference type="EMBL" id="LJXT01000151">
    <property type="protein sequence ID" value="KPQ09080.1"/>
    <property type="molecule type" value="Genomic_DNA"/>
</dbReference>
<dbReference type="SUPFAM" id="SSF54285">
    <property type="entry name" value="MoaD/ThiS"/>
    <property type="match status" value="1"/>
</dbReference>
<name>A0A0P7XX82_9BACT</name>
<dbReference type="AlphaFoldDB" id="A0A0P7XX82"/>
<accession>A0A0P7XX82</accession>
<evidence type="ECO:0000313" key="2">
    <source>
        <dbReference type="Proteomes" id="UP000050421"/>
    </source>
</evidence>
<dbReference type="InterPro" id="IPR016155">
    <property type="entry name" value="Mopterin_synth/thiamin_S_b"/>
</dbReference>
<dbReference type="eggNOG" id="COG1977">
    <property type="taxonomic scope" value="Bacteria"/>
</dbReference>
<organism evidence="1 2">
    <name type="scientific">Algoriphagus marincola HL-49</name>
    <dbReference type="NCBI Taxonomy" id="1305737"/>
    <lineage>
        <taxon>Bacteria</taxon>
        <taxon>Pseudomonadati</taxon>
        <taxon>Bacteroidota</taxon>
        <taxon>Cytophagia</taxon>
        <taxon>Cytophagales</taxon>
        <taxon>Cyclobacteriaceae</taxon>
        <taxon>Algoriphagus</taxon>
    </lineage>
</organism>
<gene>
    <name evidence="1" type="primary">moaD</name>
    <name evidence="1" type="ORF">HLUCCX10_16695</name>
</gene>
<evidence type="ECO:0000313" key="1">
    <source>
        <dbReference type="EMBL" id="KPQ09080.1"/>
    </source>
</evidence>
<dbReference type="Pfam" id="PF02597">
    <property type="entry name" value="ThiS"/>
    <property type="match status" value="1"/>
</dbReference>
<dbReference type="PATRIC" id="fig|1305737.6.peg.346"/>
<dbReference type="Proteomes" id="UP000050421">
    <property type="component" value="Unassembled WGS sequence"/>
</dbReference>
<dbReference type="CDD" id="cd00754">
    <property type="entry name" value="Ubl_MoaD"/>
    <property type="match status" value="1"/>
</dbReference>
<proteinExistence type="predicted"/>
<sequence length="79" mass="8739">MDELITVRFFGMVAEKLGKQELVLENPGNSDRLLEHLNENYPDLKEIKFSLAVNKKLCTEPSIIPIGAEVAILPPFSGG</sequence>
<reference evidence="1 2" key="1">
    <citation type="submission" date="2015-09" db="EMBL/GenBank/DDBJ databases">
        <title>Identification and resolution of microdiversity through metagenomic sequencing of parallel consortia.</title>
        <authorList>
            <person name="Nelson W.C."/>
            <person name="Romine M.F."/>
            <person name="Lindemann S.R."/>
        </authorList>
    </citation>
    <scope>NUCLEOTIDE SEQUENCE [LARGE SCALE GENOMIC DNA]</scope>
    <source>
        <strain evidence="1">HL-49</strain>
    </source>
</reference>
<comment type="caution">
    <text evidence="1">The sequence shown here is derived from an EMBL/GenBank/DDBJ whole genome shotgun (WGS) entry which is preliminary data.</text>
</comment>
<dbReference type="Gene3D" id="3.10.20.30">
    <property type="match status" value="1"/>
</dbReference>